<dbReference type="AlphaFoldDB" id="A0A2B7W7C4"/>
<dbReference type="EMBL" id="PDNB01000348">
    <property type="protein sequence ID" value="PGG95413.1"/>
    <property type="molecule type" value="Genomic_DNA"/>
</dbReference>
<feature type="region of interest" description="Disordered" evidence="5">
    <location>
        <begin position="232"/>
        <end position="668"/>
    </location>
</feature>
<evidence type="ECO:0000313" key="9">
    <source>
        <dbReference type="Proteomes" id="UP000223968"/>
    </source>
</evidence>
<evidence type="ECO:0008006" key="10">
    <source>
        <dbReference type="Google" id="ProtNLM"/>
    </source>
</evidence>
<feature type="compositionally biased region" description="Basic and acidic residues" evidence="5">
    <location>
        <begin position="602"/>
        <end position="617"/>
    </location>
</feature>
<feature type="compositionally biased region" description="Gly residues" evidence="5">
    <location>
        <begin position="338"/>
        <end position="352"/>
    </location>
</feature>
<dbReference type="GO" id="GO:0005886">
    <property type="term" value="C:plasma membrane"/>
    <property type="evidence" value="ECO:0007669"/>
    <property type="project" value="InterPro"/>
</dbReference>
<sequence>MLLRPATPLSVLLLASFALLLLSVLSTPIVKSIPLASVDNIKFGIFGYCVGGNCTPIQVGYSSNGPYNDPSRDKDFSLPSSVRHTLSPLLIVHPIAALLTLVCFGLAAAAHFHSPSHSPRFLLGLLILLLPTLLVTLLAFLVDILLFVPHLQWGGWIVLAATIMITASGVLTCAMRRTLVSRKARKRRIAENAEMSGENYYNRQNAVKLDPPPIISDQKGIAVTTASPDSLPAFARFESGSGSPDDDRRPLNSETATAVSPDSASNFRTMDDRRGPPGSEGRYTPPVDEYGNPLPIGAAIAGPPNMRGPQPDPRLRNQFSNGSMGSQRGRGPAYGPPRGRGGYPMRGRGGPYNGPRGPPSHGYGMGGRGGPMVPAMMGRGRGPPPGYPPEMSADGYGPYGSRHPTPDGYGNSGSRADYGYDYPRGPSPVALGPNAGQDIEMQPGVGSTSAVQGQDRRFSADDSDVQGLVGLQQERQANLQSPTSMYSEQPGYIPPRAQWEDSLREPTLPAIERQSPSPLGGSSNPRGPSPNVSNARDNYYEDVDPRFASTGDVPPALTPGPPGELQPRTSFDDLPEGARSPAASEISHFTSISQRGVNPRWRPAEVEMRREKQRRQDILLGSNPDFELPVGRGRGGRIPPATAMPPMPSIPSLGNGLSDGGGRYPAPP</sequence>
<name>A0A2B7W7C4_9EURO</name>
<comment type="subcellular location">
    <subcellularLocation>
        <location evidence="1">Membrane</location>
        <topology evidence="1">Multi-pass membrane protein</topology>
    </subcellularLocation>
</comment>
<dbReference type="InterPro" id="IPR009571">
    <property type="entry name" value="SUR7/Rim9-like_fungi"/>
</dbReference>
<dbReference type="GO" id="GO:0032153">
    <property type="term" value="C:cell division site"/>
    <property type="evidence" value="ECO:0007669"/>
    <property type="project" value="TreeGrafter"/>
</dbReference>
<keyword evidence="7" id="KW-0732">Signal</keyword>
<feature type="signal peptide" evidence="7">
    <location>
        <begin position="1"/>
        <end position="26"/>
    </location>
</feature>
<feature type="chain" id="PRO_5012789948" description="PH-response regulator protein palI/RIM9" evidence="7">
    <location>
        <begin position="27"/>
        <end position="668"/>
    </location>
</feature>
<evidence type="ECO:0000256" key="5">
    <source>
        <dbReference type="SAM" id="MobiDB-lite"/>
    </source>
</evidence>
<dbReference type="GO" id="GO:0035838">
    <property type="term" value="C:growing cell tip"/>
    <property type="evidence" value="ECO:0007669"/>
    <property type="project" value="TreeGrafter"/>
</dbReference>
<protein>
    <recommendedName>
        <fullName evidence="10">PH-response regulator protein palI/RIM9</fullName>
    </recommendedName>
</protein>
<dbReference type="OrthoDB" id="2354757at2759"/>
<evidence type="ECO:0000256" key="1">
    <source>
        <dbReference type="ARBA" id="ARBA00004141"/>
    </source>
</evidence>
<feature type="compositionally biased region" description="Polar residues" evidence="5">
    <location>
        <begin position="317"/>
        <end position="326"/>
    </location>
</feature>
<dbReference type="STRING" id="1447875.A0A2B7W7C4"/>
<dbReference type="InterPro" id="IPR051380">
    <property type="entry name" value="pH-response_reg_palI/RIM9"/>
</dbReference>
<organism evidence="8 9">
    <name type="scientific">Helicocarpus griseus UAMH5409</name>
    <dbReference type="NCBI Taxonomy" id="1447875"/>
    <lineage>
        <taxon>Eukaryota</taxon>
        <taxon>Fungi</taxon>
        <taxon>Dikarya</taxon>
        <taxon>Ascomycota</taxon>
        <taxon>Pezizomycotina</taxon>
        <taxon>Eurotiomycetes</taxon>
        <taxon>Eurotiomycetidae</taxon>
        <taxon>Onygenales</taxon>
        <taxon>Ajellomycetaceae</taxon>
        <taxon>Helicocarpus</taxon>
    </lineage>
</organism>
<evidence type="ECO:0000256" key="4">
    <source>
        <dbReference type="ARBA" id="ARBA00023136"/>
    </source>
</evidence>
<feature type="compositionally biased region" description="Polar residues" evidence="5">
    <location>
        <begin position="514"/>
        <end position="536"/>
    </location>
</feature>
<evidence type="ECO:0000256" key="2">
    <source>
        <dbReference type="ARBA" id="ARBA00022692"/>
    </source>
</evidence>
<accession>A0A2B7W7C4</accession>
<gene>
    <name evidence="8" type="ORF">AJ79_10073</name>
</gene>
<feature type="compositionally biased region" description="Polar residues" evidence="5">
    <location>
        <begin position="252"/>
        <end position="268"/>
    </location>
</feature>
<comment type="caution">
    <text evidence="8">The sequence shown here is derived from an EMBL/GenBank/DDBJ whole genome shotgun (WGS) entry which is preliminary data.</text>
</comment>
<feature type="transmembrane region" description="Helical" evidence="6">
    <location>
        <begin position="153"/>
        <end position="175"/>
    </location>
</feature>
<feature type="transmembrane region" description="Helical" evidence="6">
    <location>
        <begin position="86"/>
        <end position="109"/>
    </location>
</feature>
<dbReference type="PANTHER" id="PTHR28013:SF3">
    <property type="entry name" value="PROTEIN DCV1-RELATED"/>
    <property type="match status" value="1"/>
</dbReference>
<feature type="compositionally biased region" description="Gly residues" evidence="5">
    <location>
        <begin position="657"/>
        <end position="668"/>
    </location>
</feature>
<proteinExistence type="predicted"/>
<feature type="compositionally biased region" description="Low complexity" evidence="5">
    <location>
        <begin position="353"/>
        <end position="362"/>
    </location>
</feature>
<keyword evidence="4 6" id="KW-0472">Membrane</keyword>
<dbReference type="PANTHER" id="PTHR28013">
    <property type="entry name" value="PROTEIN DCV1-RELATED"/>
    <property type="match status" value="1"/>
</dbReference>
<keyword evidence="9" id="KW-1185">Reference proteome</keyword>
<dbReference type="Proteomes" id="UP000223968">
    <property type="component" value="Unassembled WGS sequence"/>
</dbReference>
<feature type="compositionally biased region" description="Polar residues" evidence="5">
    <location>
        <begin position="587"/>
        <end position="596"/>
    </location>
</feature>
<evidence type="ECO:0000256" key="7">
    <source>
        <dbReference type="SAM" id="SignalP"/>
    </source>
</evidence>
<feature type="compositionally biased region" description="Low complexity" evidence="5">
    <location>
        <begin position="295"/>
        <end position="304"/>
    </location>
</feature>
<evidence type="ECO:0000256" key="6">
    <source>
        <dbReference type="SAM" id="Phobius"/>
    </source>
</evidence>
<keyword evidence="3 6" id="KW-1133">Transmembrane helix</keyword>
<evidence type="ECO:0000313" key="8">
    <source>
        <dbReference type="EMBL" id="PGG95413.1"/>
    </source>
</evidence>
<dbReference type="Pfam" id="PF06687">
    <property type="entry name" value="SUR7"/>
    <property type="match status" value="1"/>
</dbReference>
<feature type="compositionally biased region" description="Polar residues" evidence="5">
    <location>
        <begin position="473"/>
        <end position="487"/>
    </location>
</feature>
<feature type="transmembrane region" description="Helical" evidence="6">
    <location>
        <begin position="121"/>
        <end position="147"/>
    </location>
</feature>
<evidence type="ECO:0000256" key="3">
    <source>
        <dbReference type="ARBA" id="ARBA00022989"/>
    </source>
</evidence>
<keyword evidence="2 6" id="KW-0812">Transmembrane</keyword>
<reference evidence="8 9" key="1">
    <citation type="submission" date="2017-10" db="EMBL/GenBank/DDBJ databases">
        <title>Comparative genomics in systemic dimorphic fungi from Ajellomycetaceae.</title>
        <authorList>
            <person name="Munoz J.F."/>
            <person name="Mcewen J.G."/>
            <person name="Clay O.K."/>
            <person name="Cuomo C.A."/>
        </authorList>
    </citation>
    <scope>NUCLEOTIDE SEQUENCE [LARGE SCALE GENOMIC DNA]</scope>
    <source>
        <strain evidence="8 9">UAMH5409</strain>
    </source>
</reference>